<protein>
    <recommendedName>
        <fullName evidence="4">Lipoprotein</fullName>
    </recommendedName>
</protein>
<feature type="chain" id="PRO_5031374440" description="Lipoprotein" evidence="1">
    <location>
        <begin position="21"/>
        <end position="145"/>
    </location>
</feature>
<feature type="signal peptide" evidence="1">
    <location>
        <begin position="1"/>
        <end position="20"/>
    </location>
</feature>
<dbReference type="PROSITE" id="PS51257">
    <property type="entry name" value="PROKAR_LIPOPROTEIN"/>
    <property type="match status" value="1"/>
</dbReference>
<dbReference type="RefSeq" id="WP_167297949.1">
    <property type="nucleotide sequence ID" value="NZ_JAASQV010000001.1"/>
</dbReference>
<evidence type="ECO:0000313" key="2">
    <source>
        <dbReference type="EMBL" id="NIJ63415.1"/>
    </source>
</evidence>
<dbReference type="AlphaFoldDB" id="A0A7X5UWY3"/>
<keyword evidence="1" id="KW-0732">Signal</keyword>
<dbReference type="EMBL" id="JAASQV010000001">
    <property type="protein sequence ID" value="NIJ63415.1"/>
    <property type="molecule type" value="Genomic_DNA"/>
</dbReference>
<reference evidence="2 3" key="1">
    <citation type="submission" date="2020-03" db="EMBL/GenBank/DDBJ databases">
        <title>Genomic Encyclopedia of Type Strains, Phase IV (KMG-IV): sequencing the most valuable type-strain genomes for metagenomic binning, comparative biology and taxonomic classification.</title>
        <authorList>
            <person name="Goeker M."/>
        </authorList>
    </citation>
    <scope>NUCLEOTIDE SEQUENCE [LARGE SCALE GENOMIC DNA]</scope>
    <source>
        <strain evidence="2 3">DSM 4733</strain>
    </source>
</reference>
<evidence type="ECO:0000256" key="1">
    <source>
        <dbReference type="SAM" id="SignalP"/>
    </source>
</evidence>
<proteinExistence type="predicted"/>
<evidence type="ECO:0008006" key="4">
    <source>
        <dbReference type="Google" id="ProtNLM"/>
    </source>
</evidence>
<comment type="caution">
    <text evidence="2">The sequence shown here is derived from an EMBL/GenBank/DDBJ whole genome shotgun (WGS) entry which is preliminary data.</text>
</comment>
<name>A0A7X5UWY3_9SPHN</name>
<evidence type="ECO:0000313" key="3">
    <source>
        <dbReference type="Proteomes" id="UP000564677"/>
    </source>
</evidence>
<keyword evidence="3" id="KW-1185">Reference proteome</keyword>
<dbReference type="Proteomes" id="UP000564677">
    <property type="component" value="Unassembled WGS sequence"/>
</dbReference>
<gene>
    <name evidence="2" type="ORF">FHR20_000346</name>
</gene>
<accession>A0A7X5UWY3</accession>
<organism evidence="2 3">
    <name type="scientific">Sphingomonas leidyi</name>
    <dbReference type="NCBI Taxonomy" id="68569"/>
    <lineage>
        <taxon>Bacteria</taxon>
        <taxon>Pseudomonadati</taxon>
        <taxon>Pseudomonadota</taxon>
        <taxon>Alphaproteobacteria</taxon>
        <taxon>Sphingomonadales</taxon>
        <taxon>Sphingomonadaceae</taxon>
        <taxon>Sphingomonas</taxon>
    </lineage>
</organism>
<sequence>MILRAGGLLALLLMSGCASPATQLPSCWQADTFKAGERLAGSVTLLISGGDAALQSPSLVVMTPLGCERGSLLVENPSDFQLMRFSHPYREGDELFGTAVNATITGTVRIDPSEERYTHGRGRYRITLSSVHDPKPISRPAWWRR</sequence>